<feature type="compositionally biased region" description="Basic and acidic residues" evidence="2">
    <location>
        <begin position="548"/>
        <end position="561"/>
    </location>
</feature>
<protein>
    <submittedName>
        <fullName evidence="5">Peptidoglycan-binding protein</fullName>
    </submittedName>
</protein>
<feature type="region of interest" description="Disordered" evidence="2">
    <location>
        <begin position="1116"/>
        <end position="1155"/>
    </location>
</feature>
<feature type="compositionally biased region" description="Low complexity" evidence="2">
    <location>
        <begin position="1116"/>
        <end position="1128"/>
    </location>
</feature>
<proteinExistence type="predicted"/>
<keyword evidence="3" id="KW-1133">Transmembrane helix</keyword>
<feature type="domain" description="Peptidoglycan binding-like" evidence="4">
    <location>
        <begin position="815"/>
        <end position="868"/>
    </location>
</feature>
<dbReference type="EMBL" id="JACXAE010000072">
    <property type="protein sequence ID" value="MBD2774568.1"/>
    <property type="molecule type" value="Genomic_DNA"/>
</dbReference>
<feature type="domain" description="Peptidoglycan binding-like" evidence="4">
    <location>
        <begin position="892"/>
        <end position="948"/>
    </location>
</feature>
<reference evidence="5" key="1">
    <citation type="submission" date="2020-09" db="EMBL/GenBank/DDBJ databases">
        <title>Iningainema tapete sp. nov. (Scytonemataceae, Cyanobacteria) from greenhouses in central Florida (USA) produces two types of nodularin with biosynthetic potential for microcystin-LR and anabaenopeptins.</title>
        <authorList>
            <person name="Berthold D.E."/>
            <person name="Lefler F.W."/>
            <person name="Huang I.-S."/>
            <person name="Abdulla H."/>
            <person name="Zimba P.V."/>
            <person name="Laughinghouse H.D. IV."/>
        </authorList>
    </citation>
    <scope>NUCLEOTIDE SEQUENCE</scope>
    <source>
        <strain evidence="5">BLCCT55</strain>
    </source>
</reference>
<keyword evidence="1" id="KW-0175">Coiled coil</keyword>
<evidence type="ECO:0000313" key="6">
    <source>
        <dbReference type="Proteomes" id="UP000629098"/>
    </source>
</evidence>
<feature type="region of interest" description="Disordered" evidence="2">
    <location>
        <begin position="522"/>
        <end position="561"/>
    </location>
</feature>
<gene>
    <name evidence="5" type="ORF">ICL16_21505</name>
</gene>
<organism evidence="5 6">
    <name type="scientific">Iningainema tapete BLCC-T55</name>
    <dbReference type="NCBI Taxonomy" id="2748662"/>
    <lineage>
        <taxon>Bacteria</taxon>
        <taxon>Bacillati</taxon>
        <taxon>Cyanobacteriota</taxon>
        <taxon>Cyanophyceae</taxon>
        <taxon>Nostocales</taxon>
        <taxon>Scytonemataceae</taxon>
        <taxon>Iningainema tapete</taxon>
    </lineage>
</organism>
<dbReference type="InterPro" id="IPR002477">
    <property type="entry name" value="Peptidoglycan-bd-like"/>
</dbReference>
<dbReference type="Pfam" id="PF14516">
    <property type="entry name" value="AAA_35"/>
    <property type="match status" value="1"/>
</dbReference>
<dbReference type="InterPro" id="IPR027417">
    <property type="entry name" value="P-loop_NTPase"/>
</dbReference>
<dbReference type="RefSeq" id="WP_190831832.1">
    <property type="nucleotide sequence ID" value="NZ_CAWPPI010000072.1"/>
</dbReference>
<keyword evidence="6" id="KW-1185">Reference proteome</keyword>
<evidence type="ECO:0000256" key="3">
    <source>
        <dbReference type="SAM" id="Phobius"/>
    </source>
</evidence>
<feature type="region of interest" description="Disordered" evidence="2">
    <location>
        <begin position="1193"/>
        <end position="1230"/>
    </location>
</feature>
<feature type="compositionally biased region" description="Low complexity" evidence="2">
    <location>
        <begin position="1141"/>
        <end position="1150"/>
    </location>
</feature>
<evidence type="ECO:0000256" key="2">
    <source>
        <dbReference type="SAM" id="MobiDB-lite"/>
    </source>
</evidence>
<dbReference type="InterPro" id="IPR036366">
    <property type="entry name" value="PGBDSf"/>
</dbReference>
<accession>A0A8J6XVY8</accession>
<dbReference type="SUPFAM" id="SSF47090">
    <property type="entry name" value="PGBD-like"/>
    <property type="match status" value="4"/>
</dbReference>
<comment type="caution">
    <text evidence="5">The sequence shown here is derived from an EMBL/GenBank/DDBJ whole genome shotgun (WGS) entry which is preliminary data.</text>
</comment>
<evidence type="ECO:0000256" key="1">
    <source>
        <dbReference type="SAM" id="Coils"/>
    </source>
</evidence>
<dbReference type="Gene3D" id="1.10.101.10">
    <property type="entry name" value="PGBD-like superfamily/PGBD"/>
    <property type="match status" value="4"/>
</dbReference>
<dbReference type="PANTHER" id="PTHR45733">
    <property type="entry name" value="FORMIN-J"/>
    <property type="match status" value="1"/>
</dbReference>
<feature type="compositionally biased region" description="Polar residues" evidence="2">
    <location>
        <begin position="524"/>
        <end position="547"/>
    </location>
</feature>
<dbReference type="Pfam" id="PF01471">
    <property type="entry name" value="PG_binding_1"/>
    <property type="match status" value="4"/>
</dbReference>
<evidence type="ECO:0000313" key="5">
    <source>
        <dbReference type="EMBL" id="MBD2774568.1"/>
    </source>
</evidence>
<feature type="domain" description="Peptidoglycan binding-like" evidence="4">
    <location>
        <begin position="972"/>
        <end position="1027"/>
    </location>
</feature>
<dbReference type="SUPFAM" id="SSF52540">
    <property type="entry name" value="P-loop containing nucleoside triphosphate hydrolases"/>
    <property type="match status" value="1"/>
</dbReference>
<dbReference type="InterPro" id="IPR036365">
    <property type="entry name" value="PGBD-like_sf"/>
</dbReference>
<evidence type="ECO:0000259" key="4">
    <source>
        <dbReference type="Pfam" id="PF01471"/>
    </source>
</evidence>
<feature type="coiled-coil region" evidence="1">
    <location>
        <begin position="430"/>
        <end position="489"/>
    </location>
</feature>
<feature type="compositionally biased region" description="Pro residues" evidence="2">
    <location>
        <begin position="1207"/>
        <end position="1226"/>
    </location>
</feature>
<keyword evidence="3" id="KW-0812">Transmembrane</keyword>
<dbReference type="InterPro" id="IPR051144">
    <property type="entry name" value="Formin_homology_domain"/>
</dbReference>
<feature type="domain" description="Peptidoglycan binding-like" evidence="4">
    <location>
        <begin position="1314"/>
        <end position="1351"/>
    </location>
</feature>
<dbReference type="Gene3D" id="3.40.50.300">
    <property type="entry name" value="P-loop containing nucleotide triphosphate hydrolases"/>
    <property type="match status" value="1"/>
</dbReference>
<feature type="transmembrane region" description="Helical" evidence="3">
    <location>
        <begin position="492"/>
        <end position="511"/>
    </location>
</feature>
<sequence length="1363" mass="153092">MNTAIKPAYEYQVGGSLPIDAPSYVVRQADQDLYEALKAGEFCYVLNSRQMGKSSLRVQTMQRLQAEGIACAAIDLTKIGSKHVTPDQWYAGIVRSLVSSFELSGKFHLRSWWRARDHLSPVQRLSEFLEEVLLVEISQLIIIFVDEIDSILSLNFSIDDFFALLRDCYNQRADKPKYRRLTFTLLGVATPSDLIQDKNRTPFNIGRAIELNGFQLHKVQPLIQGLMGKVSNPQAVLQEILAWTGGQPFLTQKLCKCILVGFDALAIEELVQRRIIENWESQDEQAHLKTIRDRILSNEQHVGRMLGLYQQILQQGELAADDSSSQMELRLSGLVVEKQGNLRVYNPIYQAVFDLNWVEQALASLRPYGERIALWLASNCQDESQLLREEALRYARQWSAGKSLSDQDYQFLTASLELDKRDVQFALDAERQAKQIVAEAQRRAELALEEERQAKQIVAEAQLRAELALEEERKANQRLTQTQQKTKQSIRIGLAGLGIISFIAIGLGVWAEQSRIAFKKSQRDLSNAQRKQQRLQTENSGMQQKLQDLSKRGEDANSRLEKTQNSMTLTLAKLADTRRKESEAKIKESEAKIKVKQVQNSSISMKAQQRKLKEEVEKKSNELASKDQEIKAAKETINLVQTKVKKTKQEQQQLKAQAEANETLHKWKIVSLLKEINFLTWLASKFSYELQNSNSKLGSLRSPLESPGDFRFEDVQPERFQQSQTPNFRRYLVYVNNDSSSLLEQVKKIEPVFAWRCKSRGRYIIVAGRFDNEFDASQRVSELALKGISAEIDITSVEQEPNEYSKSVIRIGDCGEAVSALQRDLQQLNFFNGPITGNFGRETQQAVIRFQEFYGIRADGVVGEATRDTIRISLNPGGGVGGGVEGINFGDRGAEVTRLQQALQQLRYFNTNPTGYFGSTTRDTVARFQQDYGLTPNGVADAQTLDAISNALQGQNPGCNTATGDICQGERSQRVMTVQQRLRDWGFFNGNINGYFDPTTRDAVAQFQQYSGINPTGFVNFETWQALRLGNQGNPNAENPSTKNRYVVVVPMRSNDVLSRVRQYVPEAFWAESRRGAYVNAGQFRNHLDAEQVYKLLLSRGLDARIEYLGNTYSNNNSPFDSNNSPQPATNLPPPVDLYHQPQPQNIYNPPQSPVAIYNNPPQPLGVYDTPPQPQNIYNPPPPASNLLPPVGIYNNLPQPQSIYNNPPQPPNPSVPPTLTPLPPKTYQPQQPFVSVQPLIPNKASQLPGSILPPPSFPNQSGNLNSVPPPLIANNANSAGLGDAGNINISLRSTQGRIHTAPIADPQEQSGQLSVLELQRWLKDRGFYNGPLDGVFGDKTRAALQKAQRFYSNSKSEIPNRRP</sequence>
<name>A0A8J6XVY8_9CYAN</name>
<keyword evidence="3" id="KW-0472">Membrane</keyword>
<dbReference type="Proteomes" id="UP000629098">
    <property type="component" value="Unassembled WGS sequence"/>
</dbReference>